<proteinExistence type="predicted"/>
<reference evidence="1 2" key="1">
    <citation type="journal article" date="2021" name="Int. J. Syst. Evol. Microbiol.">
        <title>Reticulibacter mediterranei gen. nov., sp. nov., within the new family Reticulibacteraceae fam. nov., and Ktedonospora formicarum gen. nov., sp. nov., Ktedonobacter robiniae sp. nov., Dictyobacter formicarum sp. nov. and Dictyobacter arantiisoli sp. nov., belonging to the class Ktedonobacteria.</title>
        <authorList>
            <person name="Yabe S."/>
            <person name="Zheng Y."/>
            <person name="Wang C.M."/>
            <person name="Sakai Y."/>
            <person name="Abe K."/>
            <person name="Yokota A."/>
            <person name="Donadio S."/>
            <person name="Cavaletti L."/>
            <person name="Monciardini P."/>
        </authorList>
    </citation>
    <scope>NUCLEOTIDE SEQUENCE [LARGE SCALE GENOMIC DNA]</scope>
    <source>
        <strain evidence="1 2">SOSP1-30</strain>
    </source>
</reference>
<evidence type="ECO:0000313" key="2">
    <source>
        <dbReference type="Proteomes" id="UP000654345"/>
    </source>
</evidence>
<gene>
    <name evidence="1" type="ORF">KSB_40180</name>
</gene>
<protein>
    <submittedName>
        <fullName evidence="1">Uncharacterized protein</fullName>
    </submittedName>
</protein>
<dbReference type="Proteomes" id="UP000654345">
    <property type="component" value="Unassembled WGS sequence"/>
</dbReference>
<evidence type="ECO:0000313" key="1">
    <source>
        <dbReference type="EMBL" id="GHO55543.1"/>
    </source>
</evidence>
<comment type="caution">
    <text evidence="1">The sequence shown here is derived from an EMBL/GenBank/DDBJ whole genome shotgun (WGS) entry which is preliminary data.</text>
</comment>
<name>A0ABQ3URX2_9CHLR</name>
<organism evidence="1 2">
    <name type="scientific">Ktedonobacter robiniae</name>
    <dbReference type="NCBI Taxonomy" id="2778365"/>
    <lineage>
        <taxon>Bacteria</taxon>
        <taxon>Bacillati</taxon>
        <taxon>Chloroflexota</taxon>
        <taxon>Ktedonobacteria</taxon>
        <taxon>Ktedonobacterales</taxon>
        <taxon>Ktedonobacteraceae</taxon>
        <taxon>Ktedonobacter</taxon>
    </lineage>
</organism>
<dbReference type="EMBL" id="BNJG01000001">
    <property type="protein sequence ID" value="GHO55543.1"/>
    <property type="molecule type" value="Genomic_DNA"/>
</dbReference>
<sequence length="57" mass="6228">MWELVFIPLTHPIRGRSGTFAPSLTAQVSGKEAPHLGRKETLLPLHRAALLISVISL</sequence>
<accession>A0ABQ3URX2</accession>
<keyword evidence="2" id="KW-1185">Reference proteome</keyword>